<dbReference type="Pfam" id="PF13906">
    <property type="entry name" value="AA_permease_C"/>
    <property type="match status" value="1"/>
</dbReference>
<accession>A0ABM1C304</accession>
<feature type="transmembrane region" description="Helical" evidence="2">
    <location>
        <begin position="621"/>
        <end position="639"/>
    </location>
</feature>
<feature type="non-terminal residue" evidence="5">
    <location>
        <position position="1"/>
    </location>
</feature>
<keyword evidence="2" id="KW-0812">Transmembrane</keyword>
<gene>
    <name evidence="5" type="primary">LOC106477254</name>
</gene>
<feature type="transmembrane region" description="Helical" evidence="2">
    <location>
        <begin position="596"/>
        <end position="615"/>
    </location>
</feature>
<feature type="domain" description="Cationic amino acid transporter C-terminal" evidence="3">
    <location>
        <begin position="594"/>
        <end position="644"/>
    </location>
</feature>
<dbReference type="RefSeq" id="XP_013793297.1">
    <property type="nucleotide sequence ID" value="XM_013937843.2"/>
</dbReference>
<evidence type="ECO:0000256" key="2">
    <source>
        <dbReference type="SAM" id="Phobius"/>
    </source>
</evidence>
<feature type="transmembrane region" description="Helical" evidence="2">
    <location>
        <begin position="279"/>
        <end position="299"/>
    </location>
</feature>
<evidence type="ECO:0000313" key="5">
    <source>
        <dbReference type="RefSeq" id="XP_013793297.1"/>
    </source>
</evidence>
<keyword evidence="2" id="KW-1133">Transmembrane helix</keyword>
<feature type="transmembrane region" description="Helical" evidence="2">
    <location>
        <begin position="86"/>
        <end position="103"/>
    </location>
</feature>
<dbReference type="InterPro" id="IPR029485">
    <property type="entry name" value="CAT_C"/>
</dbReference>
<dbReference type="GeneID" id="106477254"/>
<evidence type="ECO:0000259" key="3">
    <source>
        <dbReference type="Pfam" id="PF13906"/>
    </source>
</evidence>
<dbReference type="Proteomes" id="UP000694941">
    <property type="component" value="Unplaced"/>
</dbReference>
<feature type="transmembrane region" description="Helical" evidence="2">
    <location>
        <begin position="151"/>
        <end position="169"/>
    </location>
</feature>
<keyword evidence="2" id="KW-0472">Membrane</keyword>
<organism evidence="4 5">
    <name type="scientific">Limulus polyphemus</name>
    <name type="common">Atlantic horseshoe crab</name>
    <dbReference type="NCBI Taxonomy" id="6850"/>
    <lineage>
        <taxon>Eukaryota</taxon>
        <taxon>Metazoa</taxon>
        <taxon>Ecdysozoa</taxon>
        <taxon>Arthropoda</taxon>
        <taxon>Chelicerata</taxon>
        <taxon>Merostomata</taxon>
        <taxon>Xiphosura</taxon>
        <taxon>Limulidae</taxon>
        <taxon>Limulus</taxon>
    </lineage>
</organism>
<dbReference type="PANTHER" id="PTHR43243">
    <property type="entry name" value="INNER MEMBRANE TRANSPORTER YGJI-RELATED"/>
    <property type="match status" value="1"/>
</dbReference>
<sequence>LGLCITEFITSQSQQANNLFTYTYQSVGELAAFLVGWTSVFQHLVALAAVCRVQSAIINFLTGKSVHRFFEHVLGRVVVLDTVPDVLALGLVLAPAIVVTLGLRHSRWLGCFLVTSSTLTATFFVVIGSLYSDVRNWTESGGFLTKGPGGVLTGAAICIYAFLCPHAVIKETKRLQRPHKDIPVAIGISCVLCFLVCFSMTVVLNLFVPYNDLQSAVPLVNAFAVRDVGWARFVMASGALLSLTLLSLETSYPLFQTISLMAADGLIFRSLSKVWDKTGTPAVSMFVFALLSSLFAVFLDVEDLIEIMATPPLLINTIISTLTLVRRYQPPDSWLYEPVLLSDCSPTDSECSGRTPLTYNRRFSIEHGRTNVRPQNQMTYKQESVMPKGRPTSQLTFSQENDKPYGCPTSIRNSSEINVKLDGHPTNQSLQIDKNSTPQDLIDWNANRENKNVFDTSKKWFLDENSQKLLVGSSLSESDTNQEDTSETDIDAIVAEYKEKLKVAALTHIEGPSRGREPTGVTGRRVTMATVGLTLGFLVMSLTMTVWSPYLTEGHPACIIMSSLGFVLAVIMLLVITRQPQIGPYQVRGQRPAFRVPLLLSIAPIAIFLNVCLLVELLTIVWIPILVWMTIGFVVYLLYGIHSSTAATAFDVSPSRQICLQPFPQEGRNFINQIVPSHRSNPRSQRHLAEVDTVLIQH</sequence>
<feature type="transmembrane region" description="Helical" evidence="2">
    <location>
        <begin position="110"/>
        <end position="131"/>
    </location>
</feature>
<feature type="transmembrane region" description="Helical" evidence="2">
    <location>
        <begin position="181"/>
        <end position="208"/>
    </location>
</feature>
<feature type="transmembrane region" description="Helical" evidence="2">
    <location>
        <begin position="526"/>
        <end position="548"/>
    </location>
</feature>
<reference evidence="5" key="1">
    <citation type="submission" date="2025-08" db="UniProtKB">
        <authorList>
            <consortium name="RefSeq"/>
        </authorList>
    </citation>
    <scope>IDENTIFICATION</scope>
    <source>
        <tissue evidence="5">Muscle</tissue>
    </source>
</reference>
<dbReference type="Gene3D" id="1.20.1740.10">
    <property type="entry name" value="Amino acid/polyamine transporter I"/>
    <property type="match status" value="1"/>
</dbReference>
<name>A0ABM1C304_LIMPO</name>
<proteinExistence type="predicted"/>
<feature type="transmembrane region" description="Helical" evidence="2">
    <location>
        <begin position="554"/>
        <end position="576"/>
    </location>
</feature>
<protein>
    <submittedName>
        <fullName evidence="5">Cationic amino acid transporter 3-like</fullName>
    </submittedName>
</protein>
<keyword evidence="4" id="KW-1185">Reference proteome</keyword>
<evidence type="ECO:0000256" key="1">
    <source>
        <dbReference type="SAM" id="MobiDB-lite"/>
    </source>
</evidence>
<dbReference type="PANTHER" id="PTHR43243:SF20">
    <property type="entry name" value="CATIONIC AMINO ACID TRANSPORTER 3"/>
    <property type="match status" value="1"/>
</dbReference>
<feature type="region of interest" description="Disordered" evidence="1">
    <location>
        <begin position="384"/>
        <end position="407"/>
    </location>
</feature>
<evidence type="ECO:0000313" key="4">
    <source>
        <dbReference type="Proteomes" id="UP000694941"/>
    </source>
</evidence>